<gene>
    <name evidence="2" type="ORF">ACFSJH_08850</name>
</gene>
<evidence type="ECO:0000313" key="3">
    <source>
        <dbReference type="Proteomes" id="UP001597362"/>
    </source>
</evidence>
<dbReference type="InterPro" id="IPR025202">
    <property type="entry name" value="PLD-like_dom"/>
</dbReference>
<dbReference type="Proteomes" id="UP001597362">
    <property type="component" value="Unassembled WGS sequence"/>
</dbReference>
<proteinExistence type="predicted"/>
<sequence>MQTNTVENTLIESDAKRELKALEEKRVFLYFPGGTQESSDRAKKIVRELLSTVKERCIICDPYLSSSDIVQYALVVRYSQVKVRLISSIAFLKDKADRNIDESHTHAEKIVRTLKEIKEQDSRLNIECRALVGRDKSPLHDRFLVIDNEVYLLGSSLNEFGSRATTLFRAPDSKLLIDAAETWWNSDNDTTDLYNWLQKKDETIKSSKLGGLFKRLLARFNRNNS</sequence>
<dbReference type="SUPFAM" id="SSF56024">
    <property type="entry name" value="Phospholipase D/nuclease"/>
    <property type="match status" value="1"/>
</dbReference>
<dbReference type="Gene3D" id="3.30.870.10">
    <property type="entry name" value="Endonuclease Chain A"/>
    <property type="match status" value="1"/>
</dbReference>
<dbReference type="EMBL" id="JBHUHO010000028">
    <property type="protein sequence ID" value="MFD2115829.1"/>
    <property type="molecule type" value="Genomic_DNA"/>
</dbReference>
<name>A0ABW4YJW7_9BACL</name>
<organism evidence="2 3">
    <name type="scientific">Paenibacillus yanchengensis</name>
    <dbReference type="NCBI Taxonomy" id="2035833"/>
    <lineage>
        <taxon>Bacteria</taxon>
        <taxon>Bacillati</taxon>
        <taxon>Bacillota</taxon>
        <taxon>Bacilli</taxon>
        <taxon>Bacillales</taxon>
        <taxon>Paenibacillaceae</taxon>
        <taxon>Paenibacillus</taxon>
    </lineage>
</organism>
<reference evidence="3" key="1">
    <citation type="journal article" date="2019" name="Int. J. Syst. Evol. Microbiol.">
        <title>The Global Catalogue of Microorganisms (GCM) 10K type strain sequencing project: providing services to taxonomists for standard genome sequencing and annotation.</title>
        <authorList>
            <consortium name="The Broad Institute Genomics Platform"/>
            <consortium name="The Broad Institute Genome Sequencing Center for Infectious Disease"/>
            <person name="Wu L."/>
            <person name="Ma J."/>
        </authorList>
    </citation>
    <scope>NUCLEOTIDE SEQUENCE [LARGE SCALE GENOMIC DNA]</scope>
    <source>
        <strain evidence="3">GH52</strain>
    </source>
</reference>
<dbReference type="RefSeq" id="WP_377771417.1">
    <property type="nucleotide sequence ID" value="NZ_JBHUHO010000028.1"/>
</dbReference>
<evidence type="ECO:0000259" key="1">
    <source>
        <dbReference type="Pfam" id="PF13091"/>
    </source>
</evidence>
<evidence type="ECO:0000313" key="2">
    <source>
        <dbReference type="EMBL" id="MFD2115829.1"/>
    </source>
</evidence>
<dbReference type="Pfam" id="PF13091">
    <property type="entry name" value="PLDc_2"/>
    <property type="match status" value="1"/>
</dbReference>
<keyword evidence="3" id="KW-1185">Reference proteome</keyword>
<comment type="caution">
    <text evidence="2">The sequence shown here is derived from an EMBL/GenBank/DDBJ whole genome shotgun (WGS) entry which is preliminary data.</text>
</comment>
<feature type="domain" description="Phospholipase D-like" evidence="1">
    <location>
        <begin position="48"/>
        <end position="156"/>
    </location>
</feature>
<dbReference type="NCBIfam" id="NF040700">
    <property type="entry name" value="VPA1262_N_dom"/>
    <property type="match status" value="1"/>
</dbReference>
<protein>
    <submittedName>
        <fullName evidence="2">VPA1262 family N-terminal domain-containing protein</fullName>
    </submittedName>
</protein>
<accession>A0ABW4YJW7</accession>